<keyword evidence="5" id="KW-1185">Reference proteome</keyword>
<dbReference type="InterPro" id="IPR008978">
    <property type="entry name" value="HSP20-like_chaperone"/>
</dbReference>
<dbReference type="PANTHER" id="PTHR11527">
    <property type="entry name" value="HEAT-SHOCK PROTEIN 20 FAMILY MEMBER"/>
    <property type="match status" value="1"/>
</dbReference>
<evidence type="ECO:0000256" key="2">
    <source>
        <dbReference type="RuleBase" id="RU003616"/>
    </source>
</evidence>
<dbReference type="CDD" id="cd06464">
    <property type="entry name" value="ACD_sHsps-like"/>
    <property type="match status" value="1"/>
</dbReference>
<dbReference type="RefSeq" id="WP_044616536.1">
    <property type="nucleotide sequence ID" value="NZ_CP007142.1"/>
</dbReference>
<evidence type="ECO:0000313" key="4">
    <source>
        <dbReference type="EMBL" id="AJQ93877.1"/>
    </source>
</evidence>
<accession>A0A0C5VGY9</accession>
<dbReference type="AlphaFoldDB" id="A0A0C5VGY9"/>
<dbReference type="InterPro" id="IPR031107">
    <property type="entry name" value="Small_HSP"/>
</dbReference>
<dbReference type="PROSITE" id="PS01031">
    <property type="entry name" value="SHSP"/>
    <property type="match status" value="1"/>
</dbReference>
<dbReference type="SUPFAM" id="SSF49764">
    <property type="entry name" value="HSP20-like chaperones"/>
    <property type="match status" value="1"/>
</dbReference>
<evidence type="ECO:0000256" key="1">
    <source>
        <dbReference type="PROSITE-ProRule" id="PRU00285"/>
    </source>
</evidence>
<dbReference type="HOGENOM" id="CLU_046737_12_0_6"/>
<gene>
    <name evidence="4" type="ORF">YC6258_01833</name>
</gene>
<dbReference type="Proteomes" id="UP000032266">
    <property type="component" value="Chromosome"/>
</dbReference>
<reference evidence="4 5" key="1">
    <citation type="submission" date="2014-01" db="EMBL/GenBank/DDBJ databases">
        <title>Full genme sequencing of cellulolytic bacterium Gynuella sunshinyii YC6258T gen. nov., sp. nov.</title>
        <authorList>
            <person name="Khan H."/>
            <person name="Chung E.J."/>
            <person name="Chung Y.R."/>
        </authorList>
    </citation>
    <scope>NUCLEOTIDE SEQUENCE [LARGE SCALE GENOMIC DNA]</scope>
    <source>
        <strain evidence="4 5">YC6258</strain>
    </source>
</reference>
<dbReference type="STRING" id="1445510.YC6258_01833"/>
<dbReference type="EMBL" id="CP007142">
    <property type="protein sequence ID" value="AJQ93877.1"/>
    <property type="molecule type" value="Genomic_DNA"/>
</dbReference>
<dbReference type="InterPro" id="IPR002068">
    <property type="entry name" value="A-crystallin/Hsp20_dom"/>
</dbReference>
<dbReference type="Pfam" id="PF00011">
    <property type="entry name" value="HSP20"/>
    <property type="match status" value="1"/>
</dbReference>
<evidence type="ECO:0000313" key="5">
    <source>
        <dbReference type="Proteomes" id="UP000032266"/>
    </source>
</evidence>
<proteinExistence type="inferred from homology"/>
<organism evidence="4 5">
    <name type="scientific">Gynuella sunshinyii YC6258</name>
    <dbReference type="NCBI Taxonomy" id="1445510"/>
    <lineage>
        <taxon>Bacteria</taxon>
        <taxon>Pseudomonadati</taxon>
        <taxon>Pseudomonadota</taxon>
        <taxon>Gammaproteobacteria</taxon>
        <taxon>Oceanospirillales</taxon>
        <taxon>Saccharospirillaceae</taxon>
        <taxon>Gynuella</taxon>
    </lineage>
</organism>
<dbReference type="Gene3D" id="2.60.40.790">
    <property type="match status" value="1"/>
</dbReference>
<dbReference type="OrthoDB" id="9792695at2"/>
<comment type="similarity">
    <text evidence="1 2">Belongs to the small heat shock protein (HSP20) family.</text>
</comment>
<sequence>MDLQRINPWNWFKHEEQSQLPINKTDPSILSGSRSEYPLLSMHQEMDRWFDNALRQFGFPSLSSRLGDEVGRLVKADFRPKLDISSDEKSYQISLEAPGMKQDDMNIQLKDGVLTITGQKQEEKEEKDRHYYRVERSYGSFCRTLAVPHDVIEEEIQASMKDGVLKLTLPRREGVEEHDVKKIEIH</sequence>
<keyword evidence="4" id="KW-0346">Stress response</keyword>
<feature type="domain" description="SHSP" evidence="3">
    <location>
        <begin position="73"/>
        <end position="186"/>
    </location>
</feature>
<evidence type="ECO:0000259" key="3">
    <source>
        <dbReference type="PROSITE" id="PS01031"/>
    </source>
</evidence>
<name>A0A0C5VGY9_9GAMM</name>
<protein>
    <submittedName>
        <fullName evidence="4">Molecular chaperone (Small heat shock protein)</fullName>
    </submittedName>
</protein>
<dbReference type="KEGG" id="gsn:YC6258_01833"/>